<evidence type="ECO:0000313" key="2">
    <source>
        <dbReference type="EMBL" id="CAF9909819.1"/>
    </source>
</evidence>
<keyword evidence="3" id="KW-1185">Reference proteome</keyword>
<dbReference type="EMBL" id="CAJPDS010000008">
    <property type="protein sequence ID" value="CAF9909819.1"/>
    <property type="molecule type" value="Genomic_DNA"/>
</dbReference>
<comment type="caution">
    <text evidence="2">The sequence shown here is derived from an EMBL/GenBank/DDBJ whole genome shotgun (WGS) entry which is preliminary data.</text>
</comment>
<feature type="signal peptide" evidence="1">
    <location>
        <begin position="1"/>
        <end position="24"/>
    </location>
</feature>
<evidence type="ECO:0000256" key="1">
    <source>
        <dbReference type="SAM" id="SignalP"/>
    </source>
</evidence>
<evidence type="ECO:0000313" key="3">
    <source>
        <dbReference type="Proteomes" id="UP000664521"/>
    </source>
</evidence>
<dbReference type="Proteomes" id="UP000664521">
    <property type="component" value="Unassembled WGS sequence"/>
</dbReference>
<feature type="chain" id="PRO_5034023442" evidence="1">
    <location>
        <begin position="25"/>
        <end position="205"/>
    </location>
</feature>
<proteinExistence type="predicted"/>
<sequence>MVLLAPKQLVTWKAALLLPSAATPQSSTGFDCADPFCAKAPSCKKDATHQTTITSPQIASVPGDGKPQCPHVCNSYPICICLPSSSCDCAVDNDTPTGNELEGSLIPAHGPTCAQVCTKEGFCICVTASNCTCGATTSNWSPFDLIDAPADDPVFQLGHNSTQPGEGLGKGGNGNGTHPHHVTPCSDICDEHGNCGCDVGTGKKA</sequence>
<reference evidence="2" key="1">
    <citation type="submission" date="2021-03" db="EMBL/GenBank/DDBJ databases">
        <authorList>
            <person name="Tagirdzhanova G."/>
        </authorList>
    </citation>
    <scope>NUCLEOTIDE SEQUENCE</scope>
</reference>
<organism evidence="2 3">
    <name type="scientific">Heterodermia speciosa</name>
    <dbReference type="NCBI Taxonomy" id="116794"/>
    <lineage>
        <taxon>Eukaryota</taxon>
        <taxon>Fungi</taxon>
        <taxon>Dikarya</taxon>
        <taxon>Ascomycota</taxon>
        <taxon>Pezizomycotina</taxon>
        <taxon>Lecanoromycetes</taxon>
        <taxon>OSLEUM clade</taxon>
        <taxon>Lecanoromycetidae</taxon>
        <taxon>Caliciales</taxon>
        <taxon>Physciaceae</taxon>
        <taxon>Heterodermia</taxon>
    </lineage>
</organism>
<keyword evidence="1" id="KW-0732">Signal</keyword>
<protein>
    <submittedName>
        <fullName evidence="2">Uncharacterized protein</fullName>
    </submittedName>
</protein>
<name>A0A8H3IDP2_9LECA</name>
<accession>A0A8H3IDP2</accession>
<dbReference type="AlphaFoldDB" id="A0A8H3IDP2"/>
<gene>
    <name evidence="2" type="ORF">HETSPECPRED_009528</name>
</gene>